<evidence type="ECO:0000313" key="2">
    <source>
        <dbReference type="Proteomes" id="UP000594586"/>
    </source>
</evidence>
<protein>
    <submittedName>
        <fullName evidence="1">Uncharacterized protein</fullName>
    </submittedName>
</protein>
<proteinExistence type="predicted"/>
<sequence length="65" mass="6958">MSVRRINASEPCARTVASLDNSITVADTGDSTVLYNLPRDIDAIDEVVTSSRGGGFGSRLRRLFG</sequence>
<dbReference type="AlphaFoldDB" id="A0A7T0KND5"/>
<evidence type="ECO:0000313" key="1">
    <source>
        <dbReference type="EMBL" id="QPK83194.1"/>
    </source>
</evidence>
<dbReference type="Proteomes" id="UP000594586">
    <property type="component" value="Chromosome"/>
</dbReference>
<keyword evidence="2" id="KW-1185">Reference proteome</keyword>
<dbReference type="RefSeq" id="WP_165003261.1">
    <property type="nucleotide sequence ID" value="NZ_CP064955.1"/>
</dbReference>
<name>A0A7T0KND5_9CORY</name>
<gene>
    <name evidence="1" type="ORF">G7Y29_10285</name>
</gene>
<accession>A0A7T0KND5</accession>
<dbReference type="KEGG" id="cqn:G7Y29_10285"/>
<organism evidence="1 2">
    <name type="scientific">Corynebacterium qintianiae</name>
    <dbReference type="NCBI Taxonomy" id="2709392"/>
    <lineage>
        <taxon>Bacteria</taxon>
        <taxon>Bacillati</taxon>
        <taxon>Actinomycetota</taxon>
        <taxon>Actinomycetes</taxon>
        <taxon>Mycobacteriales</taxon>
        <taxon>Corynebacteriaceae</taxon>
        <taxon>Corynebacterium</taxon>
    </lineage>
</organism>
<dbReference type="EMBL" id="CP064955">
    <property type="protein sequence ID" value="QPK83194.1"/>
    <property type="molecule type" value="Genomic_DNA"/>
</dbReference>
<reference evidence="1 2" key="1">
    <citation type="submission" date="2020-11" db="EMBL/GenBank/DDBJ databases">
        <title>Corynebacterium sp. MC1420.</title>
        <authorList>
            <person name="Zhou J."/>
        </authorList>
    </citation>
    <scope>NUCLEOTIDE SEQUENCE [LARGE SCALE GENOMIC DNA]</scope>
    <source>
        <strain evidence="1 2">MC1420</strain>
    </source>
</reference>